<dbReference type="HOGENOM" id="CLU_1474613_0_0_10"/>
<keyword evidence="2" id="KW-1185">Reference proteome</keyword>
<dbReference type="EMBL" id="CP002453">
    <property type="protein sequence ID" value="ADV48799.1"/>
    <property type="molecule type" value="Genomic_DNA"/>
</dbReference>
<sequence length="185" mass="21719">MNRLFNVLVFLFVLSSFVLIRIAPKIDDYKISKGKKFKRTLSKRQLFIFEDTKEAGESYKYVNTKFQLHDSLVYDDVPFQLENQQYFFATYEVEIQDKSFQLVPIALDVLLSTSLGRDEVDPLFSNPDGISRKGNFYIAIEVYSDLEKDCLLANSFSRTSVLKYLRQLKKEYLATHNYNEILFKN</sequence>
<evidence type="ECO:0000313" key="2">
    <source>
        <dbReference type="Proteomes" id="UP000008634"/>
    </source>
</evidence>
<accession>E6XAA0</accession>
<proteinExistence type="predicted"/>
<dbReference type="AlphaFoldDB" id="E6XAA0"/>
<protein>
    <submittedName>
        <fullName evidence="1">Uncharacterized protein</fullName>
    </submittedName>
</protein>
<gene>
    <name evidence="1" type="ordered locus">Celal_1487</name>
</gene>
<reference evidence="1 2" key="1">
    <citation type="journal article" date="2010" name="Stand. Genomic Sci.">
        <title>Complete genome sequence of Cellulophaga algicola type strain (IC166).</title>
        <authorList>
            <person name="Abt B."/>
            <person name="Lu M."/>
            <person name="Misra M."/>
            <person name="Han C."/>
            <person name="Nolan M."/>
            <person name="Lucas S."/>
            <person name="Hammon N."/>
            <person name="Deshpande S."/>
            <person name="Cheng J.F."/>
            <person name="Tapia R."/>
            <person name="Goodwin L."/>
            <person name="Pitluck S."/>
            <person name="Liolios K."/>
            <person name="Pagani I."/>
            <person name="Ivanova N."/>
            <person name="Mavromatis K."/>
            <person name="Ovchinikova G."/>
            <person name="Pati A."/>
            <person name="Chen A."/>
            <person name="Palaniappan K."/>
            <person name="Land M."/>
            <person name="Hauser L."/>
            <person name="Chang Y.J."/>
            <person name="Jeffries C.D."/>
            <person name="Detter J.C."/>
            <person name="Brambilla E."/>
            <person name="Rohde M."/>
            <person name="Tindall B.J."/>
            <person name="Goker M."/>
            <person name="Woyke T."/>
            <person name="Bristow J."/>
            <person name="Eisen J.A."/>
            <person name="Markowitz V."/>
            <person name="Hugenholtz P."/>
            <person name="Kyrpides N.C."/>
            <person name="Klenk H.P."/>
            <person name="Lapidus A."/>
        </authorList>
    </citation>
    <scope>NUCLEOTIDE SEQUENCE [LARGE SCALE GENOMIC DNA]</scope>
    <source>
        <strain evidence="2">DSM 14237 / IC166 / ACAM 630</strain>
    </source>
</reference>
<dbReference type="Proteomes" id="UP000008634">
    <property type="component" value="Chromosome"/>
</dbReference>
<name>E6XAA0_CELAD</name>
<dbReference type="RefSeq" id="WP_013550280.1">
    <property type="nucleotide sequence ID" value="NC_014934.1"/>
</dbReference>
<dbReference type="OrthoDB" id="1164799at2"/>
<dbReference type="eggNOG" id="ENOG50315HK">
    <property type="taxonomic scope" value="Bacteria"/>
</dbReference>
<dbReference type="KEGG" id="cao:Celal_1487"/>
<organism evidence="1 2">
    <name type="scientific">Cellulophaga algicola (strain DSM 14237 / IC166 / ACAM 630)</name>
    <dbReference type="NCBI Taxonomy" id="688270"/>
    <lineage>
        <taxon>Bacteria</taxon>
        <taxon>Pseudomonadati</taxon>
        <taxon>Bacteroidota</taxon>
        <taxon>Flavobacteriia</taxon>
        <taxon>Flavobacteriales</taxon>
        <taxon>Flavobacteriaceae</taxon>
        <taxon>Cellulophaga</taxon>
    </lineage>
</organism>
<evidence type="ECO:0000313" key="1">
    <source>
        <dbReference type="EMBL" id="ADV48799.1"/>
    </source>
</evidence>